<dbReference type="Proteomes" id="UP001597557">
    <property type="component" value="Unassembled WGS sequence"/>
</dbReference>
<keyword evidence="5" id="KW-0732">Signal</keyword>
<evidence type="ECO:0000256" key="2">
    <source>
        <dbReference type="ARBA" id="ARBA00023149"/>
    </source>
</evidence>
<dbReference type="Gene3D" id="3.60.15.10">
    <property type="entry name" value="Ribonuclease Z/Hydroxyacylglutathione hydrolase-like"/>
    <property type="match status" value="1"/>
</dbReference>
<comment type="caution">
    <text evidence="6">The sequence shown here is derived from an EMBL/GenBank/DDBJ whole genome shotgun (WGS) entry which is preliminary data.</text>
</comment>
<feature type="chain" id="PRO_5045065178" evidence="5">
    <location>
        <begin position="19"/>
        <end position="314"/>
    </location>
</feature>
<evidence type="ECO:0000313" key="7">
    <source>
        <dbReference type="Proteomes" id="UP001597557"/>
    </source>
</evidence>
<dbReference type="Pfam" id="PF02112">
    <property type="entry name" value="PDEase_II"/>
    <property type="match status" value="1"/>
</dbReference>
<dbReference type="PROSITE" id="PS00607">
    <property type="entry name" value="PDEASE_II"/>
    <property type="match status" value="1"/>
</dbReference>
<comment type="similarity">
    <text evidence="3 4">Belongs to the cyclic nucleotide phosphodiesterase class-II family.</text>
</comment>
<proteinExistence type="inferred from homology"/>
<evidence type="ECO:0000256" key="5">
    <source>
        <dbReference type="SAM" id="SignalP"/>
    </source>
</evidence>
<dbReference type="InterPro" id="IPR024225">
    <property type="entry name" value="cAMP-PdiesteraseII_CS"/>
</dbReference>
<dbReference type="PANTHER" id="PTHR28283:SF1">
    <property type="entry name" value="3',5'-CYCLIC-NUCLEOTIDE PHOSPHODIESTERASE 1"/>
    <property type="match status" value="1"/>
</dbReference>
<keyword evidence="1 4" id="KW-0378">Hydrolase</keyword>
<keyword evidence="2 4" id="KW-0114">cAMP</keyword>
<dbReference type="InterPro" id="IPR000396">
    <property type="entry name" value="Pdiesterase2"/>
</dbReference>
<dbReference type="RefSeq" id="WP_377181167.1">
    <property type="nucleotide sequence ID" value="NZ_JBHUPD010000001.1"/>
</dbReference>
<accession>A0ABW5Y6W4</accession>
<dbReference type="PANTHER" id="PTHR28283">
    <property type="entry name" value="3',5'-CYCLIC-NUCLEOTIDE PHOSPHODIESTERASE 1"/>
    <property type="match status" value="1"/>
</dbReference>
<gene>
    <name evidence="6" type="ORF">ACFS5N_00705</name>
</gene>
<protein>
    <submittedName>
        <fullName evidence="6">MBL fold metallo-hydrolase</fullName>
    </submittedName>
</protein>
<feature type="signal peptide" evidence="5">
    <location>
        <begin position="1"/>
        <end position="18"/>
    </location>
</feature>
<evidence type="ECO:0000256" key="4">
    <source>
        <dbReference type="PIRNR" id="PIRNR000962"/>
    </source>
</evidence>
<organism evidence="6 7">
    <name type="scientific">Mucilaginibacter ximonensis</name>
    <dbReference type="NCBI Taxonomy" id="538021"/>
    <lineage>
        <taxon>Bacteria</taxon>
        <taxon>Pseudomonadati</taxon>
        <taxon>Bacteroidota</taxon>
        <taxon>Sphingobacteriia</taxon>
        <taxon>Sphingobacteriales</taxon>
        <taxon>Sphingobacteriaceae</taxon>
        <taxon>Mucilaginibacter</taxon>
    </lineage>
</organism>
<evidence type="ECO:0000313" key="6">
    <source>
        <dbReference type="EMBL" id="MFD2870963.1"/>
    </source>
</evidence>
<dbReference type="CDD" id="cd07735">
    <property type="entry name" value="class_II_PDE_MBL-fold"/>
    <property type="match status" value="1"/>
</dbReference>
<name>A0ABW5Y6W4_9SPHI</name>
<keyword evidence="7" id="KW-1185">Reference proteome</keyword>
<dbReference type="PRINTS" id="PR00388">
    <property type="entry name" value="PDIESTERASE2"/>
</dbReference>
<dbReference type="PIRSF" id="PIRSF000962">
    <property type="entry name" value="Cyc_nuc_PDEase"/>
    <property type="match status" value="1"/>
</dbReference>
<reference evidence="7" key="1">
    <citation type="journal article" date="2019" name="Int. J. Syst. Evol. Microbiol.">
        <title>The Global Catalogue of Microorganisms (GCM) 10K type strain sequencing project: providing services to taxonomists for standard genome sequencing and annotation.</title>
        <authorList>
            <consortium name="The Broad Institute Genomics Platform"/>
            <consortium name="The Broad Institute Genome Sequencing Center for Infectious Disease"/>
            <person name="Wu L."/>
            <person name="Ma J."/>
        </authorList>
    </citation>
    <scope>NUCLEOTIDE SEQUENCE [LARGE SCALE GENOMIC DNA]</scope>
    <source>
        <strain evidence="7">KCTC 22437</strain>
    </source>
</reference>
<sequence>MRLKCFIASLLFCVTAFAQAPKSFKVVPLGVLGGIDESNMSAYMIAPVGSNNFICMDAGTLHYGIEQAIKNKVFNISAGQVLKRYIKDYFISHSHLDHVSGLIINSPDDTAKNIYAFADCINTLKTHYFSWTSWANFANEGEAPALKKYSYQVMQPGVEVNAANTAMQVTAYPLSHSNLTSTAFLVKSNNSYILYLGDVGPDAIEKSNKLHKLWEVITPLVKTHRLKAIMMEVSFPDEQPDKTLFGHFTPKWLMTEFKELGKLTGNDALIGLNLVVVHLKPPYTNIVKIKQQLKTENTLGLNVIYPVQGKELVF</sequence>
<dbReference type="InterPro" id="IPR036866">
    <property type="entry name" value="RibonucZ/Hydroxyglut_hydro"/>
</dbReference>
<evidence type="ECO:0000256" key="1">
    <source>
        <dbReference type="ARBA" id="ARBA00022801"/>
    </source>
</evidence>
<dbReference type="SUPFAM" id="SSF56281">
    <property type="entry name" value="Metallo-hydrolase/oxidoreductase"/>
    <property type="match status" value="1"/>
</dbReference>
<dbReference type="EMBL" id="JBHUPD010000001">
    <property type="protein sequence ID" value="MFD2870963.1"/>
    <property type="molecule type" value="Genomic_DNA"/>
</dbReference>
<evidence type="ECO:0000256" key="3">
    <source>
        <dbReference type="ARBA" id="ARBA00025762"/>
    </source>
</evidence>